<proteinExistence type="predicted"/>
<accession>A0AAD6TPI8</accession>
<protein>
    <submittedName>
        <fullName evidence="2">Uncharacterized protein</fullName>
    </submittedName>
</protein>
<reference evidence="2" key="1">
    <citation type="submission" date="2023-03" db="EMBL/GenBank/DDBJ databases">
        <title>Massive genome expansion in bonnet fungi (Mycena s.s.) driven by repeated elements and novel gene families across ecological guilds.</title>
        <authorList>
            <consortium name="Lawrence Berkeley National Laboratory"/>
            <person name="Harder C.B."/>
            <person name="Miyauchi S."/>
            <person name="Viragh M."/>
            <person name="Kuo A."/>
            <person name="Thoen E."/>
            <person name="Andreopoulos B."/>
            <person name="Lu D."/>
            <person name="Skrede I."/>
            <person name="Drula E."/>
            <person name="Henrissat B."/>
            <person name="Morin E."/>
            <person name="Kohler A."/>
            <person name="Barry K."/>
            <person name="LaButti K."/>
            <person name="Morin E."/>
            <person name="Salamov A."/>
            <person name="Lipzen A."/>
            <person name="Mereny Z."/>
            <person name="Hegedus B."/>
            <person name="Baldrian P."/>
            <person name="Stursova M."/>
            <person name="Weitz H."/>
            <person name="Taylor A."/>
            <person name="Grigoriev I.V."/>
            <person name="Nagy L.G."/>
            <person name="Martin F."/>
            <person name="Kauserud H."/>
        </authorList>
    </citation>
    <scope>NUCLEOTIDE SEQUENCE</scope>
    <source>
        <strain evidence="2">CBHHK173m</strain>
    </source>
</reference>
<organism evidence="2 3">
    <name type="scientific">Mycena belliarum</name>
    <dbReference type="NCBI Taxonomy" id="1033014"/>
    <lineage>
        <taxon>Eukaryota</taxon>
        <taxon>Fungi</taxon>
        <taxon>Dikarya</taxon>
        <taxon>Basidiomycota</taxon>
        <taxon>Agaricomycotina</taxon>
        <taxon>Agaricomycetes</taxon>
        <taxon>Agaricomycetidae</taxon>
        <taxon>Agaricales</taxon>
        <taxon>Marasmiineae</taxon>
        <taxon>Mycenaceae</taxon>
        <taxon>Mycena</taxon>
    </lineage>
</organism>
<dbReference type="Proteomes" id="UP001222325">
    <property type="component" value="Unassembled WGS sequence"/>
</dbReference>
<feature type="region of interest" description="Disordered" evidence="1">
    <location>
        <begin position="512"/>
        <end position="539"/>
    </location>
</feature>
<dbReference type="AlphaFoldDB" id="A0AAD6TPI8"/>
<evidence type="ECO:0000313" key="3">
    <source>
        <dbReference type="Proteomes" id="UP001222325"/>
    </source>
</evidence>
<dbReference type="EMBL" id="JARJCN010000096">
    <property type="protein sequence ID" value="KAJ7075428.1"/>
    <property type="molecule type" value="Genomic_DNA"/>
</dbReference>
<keyword evidence="3" id="KW-1185">Reference proteome</keyword>
<feature type="region of interest" description="Disordered" evidence="1">
    <location>
        <begin position="343"/>
        <end position="368"/>
    </location>
</feature>
<sequence length="539" mass="57350">MPATLSPPSWASGPSTTWLSHSSLLAHLGRDSCKGGLGTGASLAAKAFAILICATRHRACSVALPVRDSERGLSAHIHALFAPLSAESSLTCGWLSAGLCALALGMDHSVPGHSAHLASTRSLSAFLPPRLAIAAADSTPRLAAFADARSPRFRRIKPTPTVSDSHPTAASFTAGHCAFCGALRTHRYGYPLTPSSSDRRPQRALVPRSFPLCPEVLLLAAGAPRFTISVSRLVLKIAIAILCLGTSTFNLRFESAAGLASDELCSMASLNRQSATRIDFKRGMTLAPRVAFEIKPATRFEPRIDFIPQLHSPSDPRRRLRVVDFESKGLRIASPALVTRPVLPSNSSTVHSKPGARSAAPPGSRIDSERVVDFNLKTDALLAASPTSTANSTSNSTSDARRYFDPERIACAHSNPKCALAKNTTGASSPLSLAASDLTRAPPSLEQAAPTEHRYVLGTITRPSRSLDITAHTARFLDVTRRKLRGDGTRARGESDWIGVRGPGIGDRGLGIGEWGSGNGAAQRSNARADPRPDERRWW</sequence>
<feature type="compositionally biased region" description="Basic and acidic residues" evidence="1">
    <location>
        <begin position="527"/>
        <end position="539"/>
    </location>
</feature>
<name>A0AAD6TPI8_9AGAR</name>
<comment type="caution">
    <text evidence="2">The sequence shown here is derived from an EMBL/GenBank/DDBJ whole genome shotgun (WGS) entry which is preliminary data.</text>
</comment>
<gene>
    <name evidence="2" type="ORF">B0H15DRAFT_956503</name>
</gene>
<evidence type="ECO:0000313" key="2">
    <source>
        <dbReference type="EMBL" id="KAJ7075428.1"/>
    </source>
</evidence>
<evidence type="ECO:0000256" key="1">
    <source>
        <dbReference type="SAM" id="MobiDB-lite"/>
    </source>
</evidence>